<sequence>MYKIFEGAVAKPILLLQDKNPDDIGPETTIKDLGLLVRAPVAAIATIPFILSAGVWVFMTKTMKYHFKVSVMAKHYQDKIVTPFLQDLEKEGSKSLKSALTQSSAVAKTTVEYALQREDARYKRESEEKDKMPTNTQVAELVASHLNFVAAESTFLFLRRELEKFK</sequence>
<evidence type="ECO:0000313" key="2">
    <source>
        <dbReference type="EMBL" id="KDR69841.1"/>
    </source>
</evidence>
<evidence type="ECO:0000256" key="1">
    <source>
        <dbReference type="SAM" id="Phobius"/>
    </source>
</evidence>
<feature type="transmembrane region" description="Helical" evidence="1">
    <location>
        <begin position="35"/>
        <end position="58"/>
    </location>
</feature>
<dbReference type="HOGENOM" id="CLU_1602840_0_0_1"/>
<dbReference type="AlphaFoldDB" id="A0A067SG12"/>
<organism evidence="2 3">
    <name type="scientific">Galerina marginata (strain CBS 339.88)</name>
    <dbReference type="NCBI Taxonomy" id="685588"/>
    <lineage>
        <taxon>Eukaryota</taxon>
        <taxon>Fungi</taxon>
        <taxon>Dikarya</taxon>
        <taxon>Basidiomycota</taxon>
        <taxon>Agaricomycotina</taxon>
        <taxon>Agaricomycetes</taxon>
        <taxon>Agaricomycetidae</taxon>
        <taxon>Agaricales</taxon>
        <taxon>Agaricineae</taxon>
        <taxon>Strophariaceae</taxon>
        <taxon>Galerina</taxon>
    </lineage>
</organism>
<name>A0A067SG12_GALM3</name>
<gene>
    <name evidence="2" type="ORF">GALMADRAFT_912118</name>
</gene>
<reference evidence="3" key="1">
    <citation type="journal article" date="2014" name="Proc. Natl. Acad. Sci. U.S.A.">
        <title>Extensive sampling of basidiomycete genomes demonstrates inadequacy of the white-rot/brown-rot paradigm for wood decay fungi.</title>
        <authorList>
            <person name="Riley R."/>
            <person name="Salamov A.A."/>
            <person name="Brown D.W."/>
            <person name="Nagy L.G."/>
            <person name="Floudas D."/>
            <person name="Held B.W."/>
            <person name="Levasseur A."/>
            <person name="Lombard V."/>
            <person name="Morin E."/>
            <person name="Otillar R."/>
            <person name="Lindquist E.A."/>
            <person name="Sun H."/>
            <person name="LaButti K.M."/>
            <person name="Schmutz J."/>
            <person name="Jabbour D."/>
            <person name="Luo H."/>
            <person name="Baker S.E."/>
            <person name="Pisabarro A.G."/>
            <person name="Walton J.D."/>
            <person name="Blanchette R.A."/>
            <person name="Henrissat B."/>
            <person name="Martin F."/>
            <person name="Cullen D."/>
            <person name="Hibbett D.S."/>
            <person name="Grigoriev I.V."/>
        </authorList>
    </citation>
    <scope>NUCLEOTIDE SEQUENCE [LARGE SCALE GENOMIC DNA]</scope>
    <source>
        <strain evidence="3">CBS 339.88</strain>
    </source>
</reference>
<evidence type="ECO:0000313" key="3">
    <source>
        <dbReference type="Proteomes" id="UP000027222"/>
    </source>
</evidence>
<keyword evidence="1" id="KW-1133">Transmembrane helix</keyword>
<dbReference type="EMBL" id="KL142400">
    <property type="protein sequence ID" value="KDR69841.1"/>
    <property type="molecule type" value="Genomic_DNA"/>
</dbReference>
<dbReference type="OrthoDB" id="3248936at2759"/>
<proteinExistence type="predicted"/>
<keyword evidence="3" id="KW-1185">Reference proteome</keyword>
<dbReference type="Proteomes" id="UP000027222">
    <property type="component" value="Unassembled WGS sequence"/>
</dbReference>
<protein>
    <submittedName>
        <fullName evidence="2">Uncharacterized protein</fullName>
    </submittedName>
</protein>
<accession>A0A067SG12</accession>
<keyword evidence="1" id="KW-0812">Transmembrane</keyword>
<keyword evidence="1" id="KW-0472">Membrane</keyword>